<dbReference type="Proteomes" id="UP000046395">
    <property type="component" value="Unassembled WGS sequence"/>
</dbReference>
<feature type="compositionally biased region" description="Basic and acidic residues" evidence="1">
    <location>
        <begin position="387"/>
        <end position="397"/>
    </location>
</feature>
<evidence type="ECO:0000313" key="3">
    <source>
        <dbReference type="WBParaSite" id="TMUE_0000002140.1"/>
    </source>
</evidence>
<proteinExistence type="predicted"/>
<feature type="region of interest" description="Disordered" evidence="1">
    <location>
        <begin position="438"/>
        <end position="465"/>
    </location>
</feature>
<organism evidence="2 3">
    <name type="scientific">Trichuris muris</name>
    <name type="common">Mouse whipworm</name>
    <dbReference type="NCBI Taxonomy" id="70415"/>
    <lineage>
        <taxon>Eukaryota</taxon>
        <taxon>Metazoa</taxon>
        <taxon>Ecdysozoa</taxon>
        <taxon>Nematoda</taxon>
        <taxon>Enoplea</taxon>
        <taxon>Dorylaimia</taxon>
        <taxon>Trichinellida</taxon>
        <taxon>Trichuridae</taxon>
        <taxon>Trichuris</taxon>
    </lineage>
</organism>
<feature type="compositionally biased region" description="Basic and acidic residues" evidence="1">
    <location>
        <begin position="438"/>
        <end position="448"/>
    </location>
</feature>
<reference evidence="3" key="1">
    <citation type="submission" date="2019-12" db="UniProtKB">
        <authorList>
            <consortium name="WormBaseParasite"/>
        </authorList>
    </citation>
    <scope>IDENTIFICATION</scope>
</reference>
<keyword evidence="2" id="KW-1185">Reference proteome</keyword>
<protein>
    <submittedName>
        <fullName evidence="3">PEHE domain-containing protein</fullName>
    </submittedName>
</protein>
<feature type="compositionally biased region" description="Acidic residues" evidence="1">
    <location>
        <begin position="454"/>
        <end position="465"/>
    </location>
</feature>
<accession>A0A5S6Q4H7</accession>
<dbReference type="AlphaFoldDB" id="A0A5S6Q4H7"/>
<feature type="region of interest" description="Disordered" evidence="1">
    <location>
        <begin position="370"/>
        <end position="406"/>
    </location>
</feature>
<evidence type="ECO:0000256" key="1">
    <source>
        <dbReference type="SAM" id="MobiDB-lite"/>
    </source>
</evidence>
<name>A0A5S6Q4H7_TRIMR</name>
<sequence>MARSKGESSADAISVCACTNIAAQEDEEKISPEEYGFFQEDLNDLLEAGININTLCSTLPATLSLLLDEERLGSNNLKRVEELRKYMDLNNTLSIRPYMASIESQNEEAPEEAQTVDDSEPMCSENFMKPAIDIKNGQSFLEELKEETRLRHEFLWSRAEAVKCRQSLHLLGEFMRPFWFPHVSSERSKYLVNDTDLKCTVLEPLLKPLCDKVYTMEGPLEFTRPWGNLSSVLHPEWQRSEIHDCHDVTKNIIAADTRTNSSPGGQNIEETILTQWLNTPFSRISAVLENKELLSEYSEESVPFEIYEDQLGSEKAFTNEGEVEDVNLKESEIQPRRAKRVFIHSPALAEKYAKKRLACKLKRRQIKARSNRRNPLVGSRTRLSTAESRKAAIERTEQRRKRAYTRQRNEDCRPLENFVVDDPVFRWEKYGQDIDIKSIEVPSTEKEPTPPIDNENESDEDTSDEAYYERHLPMEAEEKVVNAERRRLLRAWMKRRQALLRRQAILNFPNGTDSPTTAASPGNTSVTVGANDSPMQQCREWVVDCEAEELLAVVITSKFGFDGSVQRKRLMVHRRGRTATVRKQSPSRSVSVALTGYDFTFVKVQPVSPMQLGGSCALPDEITSLVVLVLSFLNIVLKFEAGLKIITEPTGLAKFFICYNIEKW</sequence>
<dbReference type="WBParaSite" id="TMUE_0000002140.1">
    <property type="protein sequence ID" value="TMUE_0000002140.1"/>
    <property type="gene ID" value="WBGene00297996"/>
</dbReference>
<evidence type="ECO:0000313" key="2">
    <source>
        <dbReference type="Proteomes" id="UP000046395"/>
    </source>
</evidence>